<protein>
    <submittedName>
        <fullName evidence="3">Siderophore-iron reductase orbF</fullName>
    </submittedName>
</protein>
<dbReference type="Pfam" id="PF06276">
    <property type="entry name" value="FhuF"/>
    <property type="match status" value="1"/>
</dbReference>
<feature type="domain" description="Ferric siderophore reductase C-terminal" evidence="2">
    <location>
        <begin position="240"/>
        <end position="261"/>
    </location>
</feature>
<dbReference type="NCBIfam" id="TIGR03951">
    <property type="entry name" value="Fe_III_red_FhuF"/>
    <property type="match status" value="1"/>
</dbReference>
<organism evidence="3">
    <name type="scientific">Collimonas fungivorans</name>
    <dbReference type="NCBI Taxonomy" id="158899"/>
    <lineage>
        <taxon>Bacteria</taxon>
        <taxon>Pseudomonadati</taxon>
        <taxon>Pseudomonadota</taxon>
        <taxon>Betaproteobacteria</taxon>
        <taxon>Burkholderiales</taxon>
        <taxon>Oxalobacteraceae</taxon>
        <taxon>Collimonas</taxon>
    </lineage>
</organism>
<reference evidence="3 4" key="1">
    <citation type="submission" date="2015-11" db="EMBL/GenBank/DDBJ databases">
        <title>Exploring the genomic traits of fungus-feeding bacterial genus Collimonas.</title>
        <authorList>
            <person name="Song C."/>
            <person name="Schmidt R."/>
            <person name="de Jager V."/>
            <person name="Krzyzanowska D."/>
            <person name="Jongedijk E."/>
            <person name="Cankar K."/>
            <person name="Beekwilder J."/>
            <person name="van Veen A."/>
            <person name="de Boer W."/>
            <person name="van Veen J.A."/>
            <person name="Garbeva P."/>
        </authorList>
    </citation>
    <scope>NUCLEOTIDE SEQUENCE [LARGE SCALE GENOMIC DNA]</scope>
    <source>
        <strain evidence="3 4">Ter6</strain>
    </source>
</reference>
<name>A0A127PD25_9BURK</name>
<dbReference type="GO" id="GO:0051537">
    <property type="term" value="F:2 iron, 2 sulfur cluster binding"/>
    <property type="evidence" value="ECO:0007669"/>
    <property type="project" value="InterPro"/>
</dbReference>
<dbReference type="InterPro" id="IPR008090">
    <property type="entry name" value="Fe_iron_reduct"/>
</dbReference>
<dbReference type="GO" id="GO:0003824">
    <property type="term" value="F:catalytic activity"/>
    <property type="evidence" value="ECO:0007669"/>
    <property type="project" value="UniProtKB-ARBA"/>
</dbReference>
<dbReference type="InterPro" id="IPR024726">
    <property type="entry name" value="FhuF_C"/>
</dbReference>
<dbReference type="EMBL" id="CP013232">
    <property type="protein sequence ID" value="AMO95613.1"/>
    <property type="molecule type" value="Genomic_DNA"/>
</dbReference>
<dbReference type="PATRIC" id="fig|158899.10.peg.2946"/>
<proteinExistence type="predicted"/>
<dbReference type="RefSeq" id="WP_082814779.1">
    <property type="nucleotide sequence ID" value="NZ_CP013232.1"/>
</dbReference>
<dbReference type="AlphaFoldDB" id="A0A127PD25"/>
<accession>A0A127PD25</accession>
<dbReference type="OrthoDB" id="8993954at2"/>
<dbReference type="Pfam" id="PF11575">
    <property type="entry name" value="FhuF_C"/>
    <property type="match status" value="1"/>
</dbReference>
<dbReference type="InterPro" id="IPR022770">
    <property type="entry name" value="IucA/IucC-like_C"/>
</dbReference>
<sequence length="277" mass="30104">MDILQRMVLNPGADAPAHCFAALAPESMASYLEHVWLGKPQHSQAASETENRAGESVCIPLTQLGAYRAELLDAMVSHYGGDGEIHARALLSQWSKYYFWLAAPAGIAALLLRRPLDMSPARTQLVLRAGMPTALYFAADALQPPENDCTRCYAPLVEHLQVVIETLANMARIAPRVLWGNVGNLLDYLAGQCAALPGVANDIACLFRPIAADGSPNPLRTPVRQVKPGSALLPDPFRARRVCCMRNQIPGETNLCASCPLLLTMHDEELALQDSIR</sequence>
<evidence type="ECO:0000313" key="4">
    <source>
        <dbReference type="Proteomes" id="UP000072421"/>
    </source>
</evidence>
<evidence type="ECO:0000313" key="3">
    <source>
        <dbReference type="EMBL" id="AMO95613.1"/>
    </source>
</evidence>
<feature type="domain" description="Aerobactin siderophore biosynthesis IucA/IucC-like C-terminal" evidence="1">
    <location>
        <begin position="92"/>
        <end position="223"/>
    </location>
</feature>
<evidence type="ECO:0000259" key="2">
    <source>
        <dbReference type="Pfam" id="PF11575"/>
    </source>
</evidence>
<gene>
    <name evidence="3" type="primary">orbF</name>
    <name evidence="3" type="ORF">CFter6_2949</name>
</gene>
<dbReference type="Proteomes" id="UP000072421">
    <property type="component" value="Chromosome"/>
</dbReference>
<evidence type="ECO:0000259" key="1">
    <source>
        <dbReference type="Pfam" id="PF06276"/>
    </source>
</evidence>